<evidence type="ECO:0000256" key="1">
    <source>
        <dbReference type="ARBA" id="ARBA00010333"/>
    </source>
</evidence>
<dbReference type="SMART" id="SM00062">
    <property type="entry name" value="PBPb"/>
    <property type="match status" value="1"/>
</dbReference>
<keyword evidence="3 4" id="KW-0732">Signal</keyword>
<dbReference type="InterPro" id="IPR001638">
    <property type="entry name" value="Solute-binding_3/MltF_N"/>
</dbReference>
<comment type="similarity">
    <text evidence="1">Belongs to the bacterial solute-binding protein 3 family.</text>
</comment>
<gene>
    <name evidence="6" type="ORF">AYJ05_01415</name>
</gene>
<dbReference type="Proteomes" id="UP000076947">
    <property type="component" value="Unassembled WGS sequence"/>
</dbReference>
<protein>
    <submittedName>
        <fullName evidence="6">Glutamate-binding protein</fullName>
    </submittedName>
</protein>
<feature type="domain" description="Solute-binding protein family 3/N-terminal" evidence="5">
    <location>
        <begin position="40"/>
        <end position="273"/>
    </location>
</feature>
<dbReference type="InterPro" id="IPR051455">
    <property type="entry name" value="Bact_solute-bind_prot3"/>
</dbReference>
<dbReference type="RefSeq" id="WP_066840465.1">
    <property type="nucleotide sequence ID" value="NZ_LSTQ01000024.1"/>
</dbReference>
<dbReference type="AlphaFoldDB" id="A0A177IBC2"/>
<dbReference type="STRING" id="1705.CA21670_02920"/>
<keyword evidence="2" id="KW-0813">Transport</keyword>
<dbReference type="OrthoDB" id="9807888at2"/>
<dbReference type="GO" id="GO:0006865">
    <property type="term" value="P:amino acid transport"/>
    <property type="evidence" value="ECO:0007669"/>
    <property type="project" value="TreeGrafter"/>
</dbReference>
<organism evidence="6 7">
    <name type="scientific">Corynebacterium stationis</name>
    <dbReference type="NCBI Taxonomy" id="1705"/>
    <lineage>
        <taxon>Bacteria</taxon>
        <taxon>Bacillati</taxon>
        <taxon>Actinomycetota</taxon>
        <taxon>Actinomycetes</taxon>
        <taxon>Mycobacteriales</taxon>
        <taxon>Corynebacteriaceae</taxon>
        <taxon>Corynebacterium</taxon>
    </lineage>
</organism>
<name>A0A177IBC2_9CORY</name>
<dbReference type="PROSITE" id="PS51257">
    <property type="entry name" value="PROKAR_LIPOPROTEIN"/>
    <property type="match status" value="1"/>
</dbReference>
<comment type="caution">
    <text evidence="6">The sequence shown here is derived from an EMBL/GenBank/DDBJ whole genome shotgun (WGS) entry which is preliminary data.</text>
</comment>
<reference evidence="7" key="1">
    <citation type="submission" date="2016-02" db="EMBL/GenBank/DDBJ databases">
        <authorList>
            <person name="Kaur G."/>
            <person name="Nair G.R."/>
            <person name="Mayilraj S."/>
        </authorList>
    </citation>
    <scope>NUCLEOTIDE SEQUENCE [LARGE SCALE GENOMIC DNA]</scope>
    <source>
        <strain evidence="7">GA-15</strain>
    </source>
</reference>
<dbReference type="CDD" id="cd13690">
    <property type="entry name" value="PBP2_GluB"/>
    <property type="match status" value="1"/>
</dbReference>
<evidence type="ECO:0000259" key="5">
    <source>
        <dbReference type="SMART" id="SM00062"/>
    </source>
</evidence>
<proteinExistence type="inferred from homology"/>
<dbReference type="GO" id="GO:0005576">
    <property type="term" value="C:extracellular region"/>
    <property type="evidence" value="ECO:0007669"/>
    <property type="project" value="TreeGrafter"/>
</dbReference>
<accession>A0A177IBC2</accession>
<keyword evidence="7" id="KW-1185">Reference proteome</keyword>
<dbReference type="Pfam" id="PF00497">
    <property type="entry name" value="SBP_bac_3"/>
    <property type="match status" value="1"/>
</dbReference>
<evidence type="ECO:0000256" key="4">
    <source>
        <dbReference type="SAM" id="SignalP"/>
    </source>
</evidence>
<dbReference type="Gene3D" id="3.40.190.10">
    <property type="entry name" value="Periplasmic binding protein-like II"/>
    <property type="match status" value="2"/>
</dbReference>
<evidence type="ECO:0000313" key="6">
    <source>
        <dbReference type="EMBL" id="OAH26129.1"/>
    </source>
</evidence>
<dbReference type="SUPFAM" id="SSF53850">
    <property type="entry name" value="Periplasmic binding protein-like II"/>
    <property type="match status" value="1"/>
</dbReference>
<dbReference type="EMBL" id="LSTQ01000024">
    <property type="protein sequence ID" value="OAH26129.1"/>
    <property type="molecule type" value="Genomic_DNA"/>
</dbReference>
<evidence type="ECO:0000313" key="7">
    <source>
        <dbReference type="Proteomes" id="UP000076947"/>
    </source>
</evidence>
<feature type="chain" id="PRO_5038375365" evidence="4">
    <location>
        <begin position="21"/>
        <end position="288"/>
    </location>
</feature>
<evidence type="ECO:0000256" key="2">
    <source>
        <dbReference type="ARBA" id="ARBA00022448"/>
    </source>
</evidence>
<dbReference type="GO" id="GO:0030288">
    <property type="term" value="C:outer membrane-bounded periplasmic space"/>
    <property type="evidence" value="ECO:0007669"/>
    <property type="project" value="TreeGrafter"/>
</dbReference>
<evidence type="ECO:0000256" key="3">
    <source>
        <dbReference type="ARBA" id="ARBA00022729"/>
    </source>
</evidence>
<sequence>MSKNKIAATLLAGTTAISLAACSSSDETDGGLLGAIESGNVTLGVKFDQPGIGLREGDGSYTGAETEIATKIVETLAEENGWDAPNIQYRETPAAQRETLLRNGETHLIQGGYSITPDRMEIVDFAGPLLLTHQALLVRTDDDSIQSLEDLDGKILCSTAGSKPAQRVKEEIPSVQLQEYDTNSSCIEALSQGNVDALTSDAPILAGYAEQYDGKFEVLDMTKADGSFFSNEWYGIGLQKDDTESVDAVNQVLTDMKDSGELDAIIEEYFGDLDSIEETTPGDLSEIE</sequence>
<feature type="signal peptide" evidence="4">
    <location>
        <begin position="1"/>
        <end position="20"/>
    </location>
</feature>
<dbReference type="PANTHER" id="PTHR30085:SF6">
    <property type="entry name" value="ABC TRANSPORTER GLUTAMINE-BINDING PROTEIN GLNH"/>
    <property type="match status" value="1"/>
</dbReference>
<dbReference type="PANTHER" id="PTHR30085">
    <property type="entry name" value="AMINO ACID ABC TRANSPORTER PERMEASE"/>
    <property type="match status" value="1"/>
</dbReference>